<sequence>MNKKFRTKLKPYLNTTGVTYKQDKLIKSLMNPQLHKQFINSFSYGDWSQIVYLLYYVRDFPSKHYHIHVLDLAENMESSYQDYPEIVDELGKVNYHALDNVLWELQQPYFNEISKLSNKEALIYGEILKCVGLAYRNVGIATDRYVVGNEIIKAGQLLSEYNLDGYISYLLEGNKIYGWWE</sequence>
<proteinExistence type="predicted"/>
<organism evidence="1 2">
    <name type="scientific">Lactobacillus phage LP65</name>
    <dbReference type="NCBI Taxonomy" id="2892344"/>
    <lineage>
        <taxon>Viruses</taxon>
        <taxon>Duplodnaviria</taxon>
        <taxon>Heunggongvirae</taxon>
        <taxon>Uroviricota</taxon>
        <taxon>Caudoviricetes</taxon>
        <taxon>Herelleviridae</taxon>
        <taxon>Salchichonvirus</taxon>
        <taxon>Salchichonvirus LP65</taxon>
    </lineage>
</organism>
<reference evidence="1 2" key="1">
    <citation type="journal article" date="2004" name="J. Bacteriol.">
        <title>Lactobacillus plantarum bacteriophage LP65: a new member of the SPO1-like genus of the family Myoviridae.</title>
        <authorList>
            <person name="Chibani-Chennoufi S."/>
            <person name="Dillmann M.L."/>
            <person name="Marvin-Guy L."/>
            <person name="Rami-Shojaei S."/>
            <person name="Brussow H."/>
        </authorList>
    </citation>
    <scope>NUCLEOTIDE SEQUENCE</scope>
</reference>
<protein>
    <submittedName>
        <fullName evidence="1">Orf141</fullName>
    </submittedName>
</protein>
<accession>Q5ULH3</accession>
<dbReference type="KEGG" id="vg:3197487"/>
<dbReference type="Proteomes" id="UP000002117">
    <property type="component" value="Segment"/>
</dbReference>
<dbReference type="EMBL" id="AY682195">
    <property type="protein sequence ID" value="AAV35961.1"/>
    <property type="molecule type" value="Genomic_DNA"/>
</dbReference>
<name>Q5ULH3_9CAUD</name>
<gene>
    <name evidence="1" type="ORF">orf141</name>
</gene>
<evidence type="ECO:0000313" key="2">
    <source>
        <dbReference type="Proteomes" id="UP000002117"/>
    </source>
</evidence>
<dbReference type="RefSeq" id="YP_164776.1">
    <property type="nucleotide sequence ID" value="NC_006565.1"/>
</dbReference>
<keyword evidence="2" id="KW-1185">Reference proteome</keyword>
<evidence type="ECO:0000313" key="1">
    <source>
        <dbReference type="EMBL" id="AAV35961.1"/>
    </source>
</evidence>